<organism evidence="3 4">
    <name type="scientific">Enterococcus cecorum</name>
    <dbReference type="NCBI Taxonomy" id="44008"/>
    <lineage>
        <taxon>Bacteria</taxon>
        <taxon>Bacillati</taxon>
        <taxon>Bacillota</taxon>
        <taxon>Bacilli</taxon>
        <taxon>Lactobacillales</taxon>
        <taxon>Enterococcaceae</taxon>
        <taxon>Enterococcus</taxon>
    </lineage>
</organism>
<evidence type="ECO:0000313" key="4">
    <source>
        <dbReference type="Proteomes" id="UP000196074"/>
    </source>
</evidence>
<evidence type="ECO:0000313" key="3">
    <source>
        <dbReference type="EMBL" id="OUQ11101.1"/>
    </source>
</evidence>
<dbReference type="AlphaFoldDB" id="A0A1Y4R1W3"/>
<proteinExistence type="predicted"/>
<evidence type="ECO:0000256" key="2">
    <source>
        <dbReference type="SAM" id="Phobius"/>
    </source>
</evidence>
<reference evidence="4" key="1">
    <citation type="submission" date="2017-04" db="EMBL/GenBank/DDBJ databases">
        <title>Function of individual gut microbiota members based on whole genome sequencing of pure cultures obtained from chicken caecum.</title>
        <authorList>
            <person name="Medvecky M."/>
            <person name="Cejkova D."/>
            <person name="Polansky O."/>
            <person name="Karasova D."/>
            <person name="Kubasova T."/>
            <person name="Cizek A."/>
            <person name="Rychlik I."/>
        </authorList>
    </citation>
    <scope>NUCLEOTIDE SEQUENCE [LARGE SCALE GENOMIC DNA]</scope>
    <source>
        <strain evidence="4">An144</strain>
    </source>
</reference>
<keyword evidence="2" id="KW-0472">Membrane</keyword>
<protein>
    <recommendedName>
        <fullName evidence="5">Parvulin-like peptidyl-prolyl isomerase</fullName>
    </recommendedName>
</protein>
<feature type="region of interest" description="Disordered" evidence="1">
    <location>
        <begin position="207"/>
        <end position="273"/>
    </location>
</feature>
<feature type="transmembrane region" description="Helical" evidence="2">
    <location>
        <begin position="12"/>
        <end position="36"/>
    </location>
</feature>
<name>A0A1Y4R1W3_9ENTE</name>
<keyword evidence="2" id="KW-1133">Transmembrane helix</keyword>
<comment type="caution">
    <text evidence="3">The sequence shown here is derived from an EMBL/GenBank/DDBJ whole genome shotgun (WGS) entry which is preliminary data.</text>
</comment>
<evidence type="ECO:0008006" key="5">
    <source>
        <dbReference type="Google" id="ProtNLM"/>
    </source>
</evidence>
<gene>
    <name evidence="3" type="ORF">B5E88_03975</name>
</gene>
<feature type="compositionally biased region" description="Basic and acidic residues" evidence="1">
    <location>
        <begin position="249"/>
        <end position="264"/>
    </location>
</feature>
<keyword evidence="2" id="KW-0812">Transmembrane</keyword>
<accession>A0A1Y4R1W3</accession>
<dbReference type="RefSeq" id="WP_087214141.1">
    <property type="nucleotide sequence ID" value="NZ_NFLC01000005.1"/>
</dbReference>
<dbReference type="Proteomes" id="UP000196074">
    <property type="component" value="Unassembled WGS sequence"/>
</dbReference>
<feature type="compositionally biased region" description="Low complexity" evidence="1">
    <location>
        <begin position="207"/>
        <end position="219"/>
    </location>
</feature>
<evidence type="ECO:0000256" key="1">
    <source>
        <dbReference type="SAM" id="MobiDB-lite"/>
    </source>
</evidence>
<sequence>MKDERKIKRIKKILLIVGILFGLVFTFLIGSSTGYYRGVKKMTSTHTKTTNKKEKDVLLTQSEVQKFLIAYYTKEDLGENQNRYKPFMTDSLYQSTKEEEQLPIQQAYKGYVVNQVFQKATIYIDQKNHTAVCLVSFKNTQRVKKGSDERAIKNQSNQQNIKLTYQLIDGRYKVNQMKPIVIDENITELDKNSYPSDRIQLPTQLMENSASEAAETSSSDTKQEESSNQVTESKSAESDKTETSTPEKSTNEENQKSEEPKNKDMQAIIDSSK</sequence>
<dbReference type="EMBL" id="NFLC01000005">
    <property type="protein sequence ID" value="OUQ11101.1"/>
    <property type="molecule type" value="Genomic_DNA"/>
</dbReference>